<feature type="compositionally biased region" description="Pro residues" evidence="1">
    <location>
        <begin position="53"/>
        <end position="71"/>
    </location>
</feature>
<dbReference type="Proteomes" id="UP000799444">
    <property type="component" value="Unassembled WGS sequence"/>
</dbReference>
<protein>
    <submittedName>
        <fullName evidence="2">Uncharacterized protein</fullName>
    </submittedName>
</protein>
<organism evidence="2 3">
    <name type="scientific">Polyplosphaeria fusca</name>
    <dbReference type="NCBI Taxonomy" id="682080"/>
    <lineage>
        <taxon>Eukaryota</taxon>
        <taxon>Fungi</taxon>
        <taxon>Dikarya</taxon>
        <taxon>Ascomycota</taxon>
        <taxon>Pezizomycotina</taxon>
        <taxon>Dothideomycetes</taxon>
        <taxon>Pleosporomycetidae</taxon>
        <taxon>Pleosporales</taxon>
        <taxon>Tetraplosphaeriaceae</taxon>
        <taxon>Polyplosphaeria</taxon>
    </lineage>
</organism>
<dbReference type="SUPFAM" id="SSF101447">
    <property type="entry name" value="Formin homology 2 domain (FH2 domain)"/>
    <property type="match status" value="1"/>
</dbReference>
<dbReference type="EMBL" id="ML996151">
    <property type="protein sequence ID" value="KAF2734204.1"/>
    <property type="molecule type" value="Genomic_DNA"/>
</dbReference>
<feature type="region of interest" description="Disordered" evidence="1">
    <location>
        <begin position="1"/>
        <end position="77"/>
    </location>
</feature>
<reference evidence="2" key="1">
    <citation type="journal article" date="2020" name="Stud. Mycol.">
        <title>101 Dothideomycetes genomes: a test case for predicting lifestyles and emergence of pathogens.</title>
        <authorList>
            <person name="Haridas S."/>
            <person name="Albert R."/>
            <person name="Binder M."/>
            <person name="Bloem J."/>
            <person name="Labutti K."/>
            <person name="Salamov A."/>
            <person name="Andreopoulos B."/>
            <person name="Baker S."/>
            <person name="Barry K."/>
            <person name="Bills G."/>
            <person name="Bluhm B."/>
            <person name="Cannon C."/>
            <person name="Castanera R."/>
            <person name="Culley D."/>
            <person name="Daum C."/>
            <person name="Ezra D."/>
            <person name="Gonzalez J."/>
            <person name="Henrissat B."/>
            <person name="Kuo A."/>
            <person name="Liang C."/>
            <person name="Lipzen A."/>
            <person name="Lutzoni F."/>
            <person name="Magnuson J."/>
            <person name="Mondo S."/>
            <person name="Nolan M."/>
            <person name="Ohm R."/>
            <person name="Pangilinan J."/>
            <person name="Park H.-J."/>
            <person name="Ramirez L."/>
            <person name="Alfaro M."/>
            <person name="Sun H."/>
            <person name="Tritt A."/>
            <person name="Yoshinaga Y."/>
            <person name="Zwiers L.-H."/>
            <person name="Turgeon B."/>
            <person name="Goodwin S."/>
            <person name="Spatafora J."/>
            <person name="Crous P."/>
            <person name="Grigoriev I."/>
        </authorList>
    </citation>
    <scope>NUCLEOTIDE SEQUENCE</scope>
    <source>
        <strain evidence="2">CBS 125425</strain>
    </source>
</reference>
<evidence type="ECO:0000313" key="3">
    <source>
        <dbReference type="Proteomes" id="UP000799444"/>
    </source>
</evidence>
<comment type="caution">
    <text evidence="2">The sequence shown here is derived from an EMBL/GenBank/DDBJ whole genome shotgun (WGS) entry which is preliminary data.</text>
</comment>
<feature type="compositionally biased region" description="Pro residues" evidence="1">
    <location>
        <begin position="16"/>
        <end position="43"/>
    </location>
</feature>
<dbReference type="AlphaFoldDB" id="A0A9P4V157"/>
<name>A0A9P4V157_9PLEO</name>
<evidence type="ECO:0000256" key="1">
    <source>
        <dbReference type="SAM" id="MobiDB-lite"/>
    </source>
</evidence>
<evidence type="ECO:0000313" key="2">
    <source>
        <dbReference type="EMBL" id="KAF2734204.1"/>
    </source>
</evidence>
<gene>
    <name evidence="2" type="ORF">EJ04DRAFT_523901</name>
</gene>
<accession>A0A9P4V157</accession>
<keyword evidence="3" id="KW-1185">Reference proteome</keyword>
<sequence length="256" mass="28702">MSAWTDFKRSLATLFNPPPPPPPLAYSPSSTPIPSPPPPPTRPPRPRTSTRPHPSPPTPTLISPPPPPPPHLSNLYISRTPEPTLRDFTSTHFIILPRTQLLARGTSGLESLSKQARWGPAFAGIQHLLDVMLREDVLAQLQVMWEEEQGVKEGEGARRDSVDEFLSGVGSCESRLEPLFEVERDVEILISRMGGGVFVRRGDRRVFRVRWGKRQRSRERRSDGGRKRGGGRTDVAEELLGDESDWEVLGWEEDED</sequence>
<proteinExistence type="predicted"/>